<keyword evidence="2" id="KW-1185">Reference proteome</keyword>
<reference evidence="1" key="2">
    <citation type="submission" date="2015-06" db="UniProtKB">
        <authorList>
            <consortium name="EnsemblPlants"/>
        </authorList>
    </citation>
    <scope>IDENTIFICATION</scope>
</reference>
<proteinExistence type="predicted"/>
<protein>
    <submittedName>
        <fullName evidence="1">Uncharacterized protein</fullName>
    </submittedName>
</protein>
<sequence length="222" mass="24635">MPNGCPRNTMSAPATSLSLSHSPTPLFLISQAKALETTAHPPHCVPSPRKHTPRTECQKLGHLPRLRQLSRRCCASPDQSVEYVVGVTVLAAGHSNRHPPAVPHHRSNTKPMYFVCKLTLTPSSRSSRCTLHRRNVAAPPFSAICRRRRILPLRRPGDVDAEFLPPWANNHRLRRSLDLAASVSLLEEEYVEEEEDPAAGNDRLDEEFDAACDVADFQDGSN</sequence>
<name>A0A0E0Q7N4_ORYRU</name>
<evidence type="ECO:0000313" key="1">
    <source>
        <dbReference type="EnsemblPlants" id="ORUFI07G13070.1"/>
    </source>
</evidence>
<dbReference type="Proteomes" id="UP000008022">
    <property type="component" value="Unassembled WGS sequence"/>
</dbReference>
<dbReference type="EnsemblPlants" id="ORUFI07G13070.1">
    <property type="protein sequence ID" value="ORUFI07G13070.1"/>
    <property type="gene ID" value="ORUFI07G13070"/>
</dbReference>
<dbReference type="HOGENOM" id="CLU_1247126_0_0_1"/>
<dbReference type="Gramene" id="ORUFI07G13070.1">
    <property type="protein sequence ID" value="ORUFI07G13070.1"/>
    <property type="gene ID" value="ORUFI07G13070"/>
</dbReference>
<accession>A0A0E0Q7N4</accession>
<reference evidence="2" key="1">
    <citation type="submission" date="2013-06" db="EMBL/GenBank/DDBJ databases">
        <authorList>
            <person name="Zhao Q."/>
        </authorList>
    </citation>
    <scope>NUCLEOTIDE SEQUENCE</scope>
    <source>
        <strain evidence="2">cv. W1943</strain>
    </source>
</reference>
<dbReference type="AlphaFoldDB" id="A0A0E0Q7N4"/>
<evidence type="ECO:0000313" key="2">
    <source>
        <dbReference type="Proteomes" id="UP000008022"/>
    </source>
</evidence>
<organism evidence="1 2">
    <name type="scientific">Oryza rufipogon</name>
    <name type="common">Brownbeard rice</name>
    <name type="synonym">Asian wild rice</name>
    <dbReference type="NCBI Taxonomy" id="4529"/>
    <lineage>
        <taxon>Eukaryota</taxon>
        <taxon>Viridiplantae</taxon>
        <taxon>Streptophyta</taxon>
        <taxon>Embryophyta</taxon>
        <taxon>Tracheophyta</taxon>
        <taxon>Spermatophyta</taxon>
        <taxon>Magnoliopsida</taxon>
        <taxon>Liliopsida</taxon>
        <taxon>Poales</taxon>
        <taxon>Poaceae</taxon>
        <taxon>BOP clade</taxon>
        <taxon>Oryzoideae</taxon>
        <taxon>Oryzeae</taxon>
        <taxon>Oryzinae</taxon>
        <taxon>Oryza</taxon>
    </lineage>
</organism>